<protein>
    <recommendedName>
        <fullName evidence="1">glutathione transferase</fullName>
        <ecNumber evidence="1">2.5.1.18</ecNumber>
    </recommendedName>
</protein>
<keyword evidence="2" id="KW-0216">Detoxification</keyword>
<dbReference type="GO" id="GO:0009407">
    <property type="term" value="P:toxin catabolic process"/>
    <property type="evidence" value="ECO:0007669"/>
    <property type="project" value="UniProtKB-ARBA"/>
</dbReference>
<evidence type="ECO:0000313" key="8">
    <source>
        <dbReference type="EMBL" id="CAA0834725.1"/>
    </source>
</evidence>
<dbReference type="Gene3D" id="1.20.1050.10">
    <property type="match status" value="1"/>
</dbReference>
<dbReference type="SFLD" id="SFLDS00019">
    <property type="entry name" value="Glutathione_Transferase_(cytos"/>
    <property type="match status" value="1"/>
</dbReference>
<organism evidence="8 9">
    <name type="scientific">Striga hermonthica</name>
    <name type="common">Purple witchweed</name>
    <name type="synonym">Buchnera hermonthica</name>
    <dbReference type="NCBI Taxonomy" id="68872"/>
    <lineage>
        <taxon>Eukaryota</taxon>
        <taxon>Viridiplantae</taxon>
        <taxon>Streptophyta</taxon>
        <taxon>Embryophyta</taxon>
        <taxon>Tracheophyta</taxon>
        <taxon>Spermatophyta</taxon>
        <taxon>Magnoliopsida</taxon>
        <taxon>eudicotyledons</taxon>
        <taxon>Gunneridae</taxon>
        <taxon>Pentapetalae</taxon>
        <taxon>asterids</taxon>
        <taxon>lamiids</taxon>
        <taxon>Lamiales</taxon>
        <taxon>Orobanchaceae</taxon>
        <taxon>Buchnereae</taxon>
        <taxon>Striga</taxon>
    </lineage>
</organism>
<dbReference type="InterPro" id="IPR045074">
    <property type="entry name" value="GST_C_Tau"/>
</dbReference>
<evidence type="ECO:0000259" key="7">
    <source>
        <dbReference type="PROSITE" id="PS50405"/>
    </source>
</evidence>
<evidence type="ECO:0000259" key="6">
    <source>
        <dbReference type="PROSITE" id="PS50404"/>
    </source>
</evidence>
<dbReference type="GO" id="GO:0006749">
    <property type="term" value="P:glutathione metabolic process"/>
    <property type="evidence" value="ECO:0007669"/>
    <property type="project" value="InterPro"/>
</dbReference>
<evidence type="ECO:0000313" key="9">
    <source>
        <dbReference type="Proteomes" id="UP001153555"/>
    </source>
</evidence>
<dbReference type="InterPro" id="IPR036249">
    <property type="entry name" value="Thioredoxin-like_sf"/>
</dbReference>
<dbReference type="OrthoDB" id="4951845at2759"/>
<dbReference type="InterPro" id="IPR036282">
    <property type="entry name" value="Glutathione-S-Trfase_C_sf"/>
</dbReference>
<comment type="caution">
    <text evidence="8">The sequence shown here is derived from an EMBL/GenBank/DDBJ whole genome shotgun (WGS) entry which is preliminary data.</text>
</comment>
<dbReference type="PANTHER" id="PTHR11260">
    <property type="entry name" value="GLUTATHIONE S-TRANSFERASE, GST, SUPERFAMILY, GST DOMAIN CONTAINING"/>
    <property type="match status" value="1"/>
</dbReference>
<dbReference type="InterPro" id="IPR010987">
    <property type="entry name" value="Glutathione-S-Trfase_C-like"/>
</dbReference>
<evidence type="ECO:0000256" key="4">
    <source>
        <dbReference type="ARBA" id="ARBA00025743"/>
    </source>
</evidence>
<dbReference type="CDD" id="cd03185">
    <property type="entry name" value="GST_C_Tau"/>
    <property type="match status" value="1"/>
</dbReference>
<dbReference type="PANTHER" id="PTHR11260:SF615">
    <property type="entry name" value="GLUTATHIONE S-TRANSFERASE U17"/>
    <property type="match status" value="1"/>
</dbReference>
<dbReference type="PROSITE" id="PS50404">
    <property type="entry name" value="GST_NTER"/>
    <property type="match status" value="1"/>
</dbReference>
<dbReference type="InterPro" id="IPR004045">
    <property type="entry name" value="Glutathione_S-Trfase_N"/>
</dbReference>
<reference evidence="8" key="1">
    <citation type="submission" date="2019-12" db="EMBL/GenBank/DDBJ databases">
        <authorList>
            <person name="Scholes J."/>
        </authorList>
    </citation>
    <scope>NUCLEOTIDE SEQUENCE</scope>
</reference>
<evidence type="ECO:0000256" key="5">
    <source>
        <dbReference type="ARBA" id="ARBA00047960"/>
    </source>
</evidence>
<accession>A0A9N7RLP3</accession>
<gene>
    <name evidence="8" type="ORF">SHERM_02536</name>
</gene>
<dbReference type="FunFam" id="3.40.30.10:FF:000044">
    <property type="entry name" value="Glutathione S-transferase GSTU6"/>
    <property type="match status" value="1"/>
</dbReference>
<dbReference type="InterPro" id="IPR004046">
    <property type="entry name" value="GST_C"/>
</dbReference>
<name>A0A9N7RLP3_STRHE</name>
<dbReference type="SFLD" id="SFLDG00358">
    <property type="entry name" value="Main_(cytGST)"/>
    <property type="match status" value="1"/>
</dbReference>
<dbReference type="EC" id="2.5.1.18" evidence="1"/>
<sequence>MASEGEVKLLGAWQSPYVLRARIALNVKSVPYEFQQENILETKSELLLKSNPVHKKVPVLIHAGRPVSESLVIVEYIDEVWSGREPILPSDPYDRAVSRFWTTFIDDKWFPSFKSILLSSSEDVRNAAKEDVTRGLTLLENVFAELSKGRKFFGGDKIGYLDIAFGCFLSWIRVTQRVCKISLIDEFTTPGLFKWAEQFCADVAVKDVLPNAFTCSFWVGFRGRDSAIIVLGVESCCGKRQCLLFCC</sequence>
<proteinExistence type="inferred from homology"/>
<dbReference type="SUPFAM" id="SSF47616">
    <property type="entry name" value="GST C-terminal domain-like"/>
    <property type="match status" value="1"/>
</dbReference>
<dbReference type="CDD" id="cd03058">
    <property type="entry name" value="GST_N_Tau"/>
    <property type="match status" value="1"/>
</dbReference>
<dbReference type="SUPFAM" id="SSF52833">
    <property type="entry name" value="Thioredoxin-like"/>
    <property type="match status" value="1"/>
</dbReference>
<dbReference type="Gene3D" id="3.40.30.10">
    <property type="entry name" value="Glutaredoxin"/>
    <property type="match status" value="1"/>
</dbReference>
<dbReference type="FunFam" id="1.20.1050.10:FF:000016">
    <property type="entry name" value="Glutathione S-transferase U9"/>
    <property type="match status" value="1"/>
</dbReference>
<dbReference type="InterPro" id="IPR040079">
    <property type="entry name" value="Glutathione_S-Trfase"/>
</dbReference>
<dbReference type="GO" id="GO:0004364">
    <property type="term" value="F:glutathione transferase activity"/>
    <property type="evidence" value="ECO:0007669"/>
    <property type="project" value="UniProtKB-EC"/>
</dbReference>
<evidence type="ECO:0000256" key="2">
    <source>
        <dbReference type="ARBA" id="ARBA00022575"/>
    </source>
</evidence>
<dbReference type="PROSITE" id="PS50405">
    <property type="entry name" value="GST_CTER"/>
    <property type="match status" value="1"/>
</dbReference>
<dbReference type="EMBL" id="CACSLK010028053">
    <property type="protein sequence ID" value="CAA0834725.1"/>
    <property type="molecule type" value="Genomic_DNA"/>
</dbReference>
<feature type="domain" description="GST C-terminal" evidence="7">
    <location>
        <begin position="91"/>
        <end position="221"/>
    </location>
</feature>
<comment type="similarity">
    <text evidence="4">Belongs to the GST superfamily. Tau family.</text>
</comment>
<feature type="domain" description="GST N-terminal" evidence="6">
    <location>
        <begin position="5"/>
        <end position="85"/>
    </location>
</feature>
<dbReference type="Pfam" id="PF00043">
    <property type="entry name" value="GST_C"/>
    <property type="match status" value="1"/>
</dbReference>
<keyword evidence="3" id="KW-0808">Transferase</keyword>
<dbReference type="Pfam" id="PF02798">
    <property type="entry name" value="GST_N"/>
    <property type="match status" value="1"/>
</dbReference>
<dbReference type="InterPro" id="IPR045073">
    <property type="entry name" value="Omega/Tau-like"/>
</dbReference>
<dbReference type="AlphaFoldDB" id="A0A9N7RLP3"/>
<evidence type="ECO:0000256" key="3">
    <source>
        <dbReference type="ARBA" id="ARBA00022679"/>
    </source>
</evidence>
<dbReference type="Proteomes" id="UP001153555">
    <property type="component" value="Unassembled WGS sequence"/>
</dbReference>
<keyword evidence="9" id="KW-1185">Reference proteome</keyword>
<comment type="catalytic activity">
    <reaction evidence="5">
        <text>RX + glutathione = an S-substituted glutathione + a halide anion + H(+)</text>
        <dbReference type="Rhea" id="RHEA:16437"/>
        <dbReference type="ChEBI" id="CHEBI:15378"/>
        <dbReference type="ChEBI" id="CHEBI:16042"/>
        <dbReference type="ChEBI" id="CHEBI:17792"/>
        <dbReference type="ChEBI" id="CHEBI:57925"/>
        <dbReference type="ChEBI" id="CHEBI:90779"/>
        <dbReference type="EC" id="2.5.1.18"/>
    </reaction>
</comment>
<evidence type="ECO:0000256" key="1">
    <source>
        <dbReference type="ARBA" id="ARBA00012452"/>
    </source>
</evidence>
<dbReference type="SFLD" id="SFLDG01152">
    <property type="entry name" value="Main.3:_Omega-_and_Tau-like"/>
    <property type="match status" value="1"/>
</dbReference>
<dbReference type="GO" id="GO:0005737">
    <property type="term" value="C:cytoplasm"/>
    <property type="evidence" value="ECO:0007669"/>
    <property type="project" value="TreeGrafter"/>
</dbReference>